<protein>
    <recommendedName>
        <fullName evidence="2">CCHC-type domain-containing protein</fullName>
    </recommendedName>
</protein>
<evidence type="ECO:0000313" key="4">
    <source>
        <dbReference type="Proteomes" id="UP000821853"/>
    </source>
</evidence>
<dbReference type="SMART" id="SM00343">
    <property type="entry name" value="ZnF_C2HC"/>
    <property type="match status" value="1"/>
</dbReference>
<keyword evidence="1" id="KW-0479">Metal-binding</keyword>
<gene>
    <name evidence="3" type="ORF">HPB48_019937</name>
</gene>
<dbReference type="Pfam" id="PF03732">
    <property type="entry name" value="Retrotrans_gag"/>
    <property type="match status" value="1"/>
</dbReference>
<sequence length="323" mass="36811">MSNSYAERILRNRVIRIAMEVAEGNQQQTRLYGPPPHFSAKADEEFEDWVRLYERYATAVGWSDTQKANNLIFALHDEARRWHSATLRETTRPLETWDQWKQALRESFAGQDVRDWAFIQLQERRQQPGETPREYVSSILQLCARAGATMEDSEKVRCLLRGLRPEMMERVAITNPKTPTEFLQHLQRLTHVGAMAQHAMAAMPTHPLPGFAAASPFVPGARNSTRDTTAFEPRWTLPPWHEEPASRYVTTEMFGALQENMKALTTAVEQLSRAAPRRFPGRQSRNQMGQILCHRCGQPGHIMRQCRVPLGPPGTQGTQPSGN</sequence>
<keyword evidence="4" id="KW-1185">Reference proteome</keyword>
<accession>A0A9J6FVS5</accession>
<keyword evidence="1" id="KW-0862">Zinc</keyword>
<dbReference type="SUPFAM" id="SSF57756">
    <property type="entry name" value="Retrovirus zinc finger-like domains"/>
    <property type="match status" value="1"/>
</dbReference>
<dbReference type="GO" id="GO:0008270">
    <property type="term" value="F:zinc ion binding"/>
    <property type="evidence" value="ECO:0007669"/>
    <property type="project" value="UniProtKB-KW"/>
</dbReference>
<dbReference type="GO" id="GO:0003676">
    <property type="term" value="F:nucleic acid binding"/>
    <property type="evidence" value="ECO:0007669"/>
    <property type="project" value="InterPro"/>
</dbReference>
<comment type="caution">
    <text evidence="3">The sequence shown here is derived from an EMBL/GenBank/DDBJ whole genome shotgun (WGS) entry which is preliminary data.</text>
</comment>
<evidence type="ECO:0000256" key="1">
    <source>
        <dbReference type="PROSITE-ProRule" id="PRU00047"/>
    </source>
</evidence>
<organism evidence="3 4">
    <name type="scientific">Haemaphysalis longicornis</name>
    <name type="common">Bush tick</name>
    <dbReference type="NCBI Taxonomy" id="44386"/>
    <lineage>
        <taxon>Eukaryota</taxon>
        <taxon>Metazoa</taxon>
        <taxon>Ecdysozoa</taxon>
        <taxon>Arthropoda</taxon>
        <taxon>Chelicerata</taxon>
        <taxon>Arachnida</taxon>
        <taxon>Acari</taxon>
        <taxon>Parasitiformes</taxon>
        <taxon>Ixodida</taxon>
        <taxon>Ixodoidea</taxon>
        <taxon>Ixodidae</taxon>
        <taxon>Haemaphysalinae</taxon>
        <taxon>Haemaphysalis</taxon>
    </lineage>
</organism>
<dbReference type="InterPro" id="IPR005162">
    <property type="entry name" value="Retrotrans_gag_dom"/>
</dbReference>
<dbReference type="Pfam" id="PF00098">
    <property type="entry name" value="zf-CCHC"/>
    <property type="match status" value="1"/>
</dbReference>
<reference evidence="3 4" key="1">
    <citation type="journal article" date="2020" name="Cell">
        <title>Large-Scale Comparative Analyses of Tick Genomes Elucidate Their Genetic Diversity and Vector Capacities.</title>
        <authorList>
            <consortium name="Tick Genome and Microbiome Consortium (TIGMIC)"/>
            <person name="Jia N."/>
            <person name="Wang J."/>
            <person name="Shi W."/>
            <person name="Du L."/>
            <person name="Sun Y."/>
            <person name="Zhan W."/>
            <person name="Jiang J.F."/>
            <person name="Wang Q."/>
            <person name="Zhang B."/>
            <person name="Ji P."/>
            <person name="Bell-Sakyi L."/>
            <person name="Cui X.M."/>
            <person name="Yuan T.T."/>
            <person name="Jiang B.G."/>
            <person name="Yang W.F."/>
            <person name="Lam T.T."/>
            <person name="Chang Q.C."/>
            <person name="Ding S.J."/>
            <person name="Wang X.J."/>
            <person name="Zhu J.G."/>
            <person name="Ruan X.D."/>
            <person name="Zhao L."/>
            <person name="Wei J.T."/>
            <person name="Ye R.Z."/>
            <person name="Que T.C."/>
            <person name="Du C.H."/>
            <person name="Zhou Y.H."/>
            <person name="Cheng J.X."/>
            <person name="Dai P.F."/>
            <person name="Guo W.B."/>
            <person name="Han X.H."/>
            <person name="Huang E.J."/>
            <person name="Li L.F."/>
            <person name="Wei W."/>
            <person name="Gao Y.C."/>
            <person name="Liu J.Z."/>
            <person name="Shao H.Z."/>
            <person name="Wang X."/>
            <person name="Wang C.C."/>
            <person name="Yang T.C."/>
            <person name="Huo Q.B."/>
            <person name="Li W."/>
            <person name="Chen H.Y."/>
            <person name="Chen S.E."/>
            <person name="Zhou L.G."/>
            <person name="Ni X.B."/>
            <person name="Tian J.H."/>
            <person name="Sheng Y."/>
            <person name="Liu T."/>
            <person name="Pan Y.S."/>
            <person name="Xia L.Y."/>
            <person name="Li J."/>
            <person name="Zhao F."/>
            <person name="Cao W.C."/>
        </authorList>
    </citation>
    <scope>NUCLEOTIDE SEQUENCE [LARGE SCALE GENOMIC DNA]</scope>
    <source>
        <strain evidence="3">HaeL-2018</strain>
    </source>
</reference>
<evidence type="ECO:0000313" key="3">
    <source>
        <dbReference type="EMBL" id="KAH9366883.1"/>
    </source>
</evidence>
<dbReference type="InterPro" id="IPR036875">
    <property type="entry name" value="Znf_CCHC_sf"/>
</dbReference>
<dbReference type="OMA" id="DEARRWH"/>
<dbReference type="AlphaFoldDB" id="A0A9J6FVS5"/>
<dbReference type="PROSITE" id="PS50158">
    <property type="entry name" value="ZF_CCHC"/>
    <property type="match status" value="1"/>
</dbReference>
<evidence type="ECO:0000259" key="2">
    <source>
        <dbReference type="PROSITE" id="PS50158"/>
    </source>
</evidence>
<dbReference type="InterPro" id="IPR001878">
    <property type="entry name" value="Znf_CCHC"/>
</dbReference>
<dbReference type="OrthoDB" id="10037266at2759"/>
<proteinExistence type="predicted"/>
<dbReference type="Gene3D" id="4.10.60.10">
    <property type="entry name" value="Zinc finger, CCHC-type"/>
    <property type="match status" value="1"/>
</dbReference>
<dbReference type="VEuPathDB" id="VectorBase:HLOH_063817"/>
<dbReference type="PANTHER" id="PTHR33194:SF4">
    <property type="entry name" value="CCHC-TYPE DOMAIN-CONTAINING PROTEIN"/>
    <property type="match status" value="1"/>
</dbReference>
<dbReference type="Proteomes" id="UP000821853">
    <property type="component" value="Chromosome 2"/>
</dbReference>
<feature type="domain" description="CCHC-type" evidence="2">
    <location>
        <begin position="293"/>
        <end position="307"/>
    </location>
</feature>
<dbReference type="EMBL" id="JABSTR010000004">
    <property type="protein sequence ID" value="KAH9366883.1"/>
    <property type="molecule type" value="Genomic_DNA"/>
</dbReference>
<keyword evidence="1" id="KW-0863">Zinc-finger</keyword>
<dbReference type="PANTHER" id="PTHR33194">
    <property type="entry name" value="ZINC KNUCKLE DOMAINCONTAINING PROTEIN"/>
    <property type="match status" value="1"/>
</dbReference>
<name>A0A9J6FVS5_HAELO</name>